<reference evidence="11 12" key="1">
    <citation type="submission" date="2023-03" db="EMBL/GenBank/DDBJ databases">
        <title>Paludisphaera mucosa sp. nov. a novel planctomycete from northern fen.</title>
        <authorList>
            <person name="Ivanova A."/>
        </authorList>
    </citation>
    <scope>NUCLEOTIDE SEQUENCE [LARGE SCALE GENOMIC DNA]</scope>
    <source>
        <strain evidence="11 12">Pla2</strain>
    </source>
</reference>
<keyword evidence="9" id="KW-0963">Cytoplasm</keyword>
<sequence length="270" mass="28901">MLAKRIIPCLDVNQGRVVKGTNFLNLRDAGDPVEVARRYDEEGADELVFLDITASHERREILWDVVRRTSEVCFMPLTVGGGIRTLDDVRALLKAGADKVSINSAAVRDPDLIRKAARKFGSQCIVVNIDPKRVDRGGREVWEVHINGGRIATGLEAVAWAEEVERLGAGEIVLTSMDADGTKNGYDLEMTRAVVDAVTIPVVASGGAGSPEHLRAVLAEAGASAALAASIFHYKEYSIRETKDYLAGRGVPVRRPAARAAAAATSVGAS</sequence>
<evidence type="ECO:0000256" key="1">
    <source>
        <dbReference type="ARBA" id="ARBA00005091"/>
    </source>
</evidence>
<dbReference type="Proteomes" id="UP001216907">
    <property type="component" value="Unassembled WGS sequence"/>
</dbReference>
<evidence type="ECO:0000256" key="8">
    <source>
        <dbReference type="ARBA" id="ARBA00047838"/>
    </source>
</evidence>
<dbReference type="InterPro" id="IPR006062">
    <property type="entry name" value="His_biosynth"/>
</dbReference>
<dbReference type="RefSeq" id="WP_277861656.1">
    <property type="nucleotide sequence ID" value="NZ_JARRAG010000002.1"/>
</dbReference>
<evidence type="ECO:0000313" key="11">
    <source>
        <dbReference type="EMBL" id="MDG3005311.1"/>
    </source>
</evidence>
<evidence type="ECO:0000256" key="4">
    <source>
        <dbReference type="ARBA" id="ARBA00022605"/>
    </source>
</evidence>
<dbReference type="EC" id="4.3.2.10" evidence="9"/>
<dbReference type="InterPro" id="IPR004651">
    <property type="entry name" value="HisF"/>
</dbReference>
<accession>A0ABT6FCJ6</accession>
<evidence type="ECO:0000256" key="3">
    <source>
        <dbReference type="ARBA" id="ARBA00011152"/>
    </source>
</evidence>
<evidence type="ECO:0000313" key="12">
    <source>
        <dbReference type="Proteomes" id="UP001216907"/>
    </source>
</evidence>
<dbReference type="InterPro" id="IPR011060">
    <property type="entry name" value="RibuloseP-bd_barrel"/>
</dbReference>
<dbReference type="InterPro" id="IPR013785">
    <property type="entry name" value="Aldolase_TIM"/>
</dbReference>
<comment type="pathway">
    <text evidence="1 9">Amino-acid biosynthesis; L-histidine biosynthesis; L-histidine from 5-phospho-alpha-D-ribose 1-diphosphate: step 5/9.</text>
</comment>
<evidence type="ECO:0000256" key="5">
    <source>
        <dbReference type="ARBA" id="ARBA00023102"/>
    </source>
</evidence>
<keyword evidence="6 9" id="KW-0456">Lyase</keyword>
<evidence type="ECO:0000256" key="9">
    <source>
        <dbReference type="HAMAP-Rule" id="MF_01013"/>
    </source>
</evidence>
<feature type="active site" evidence="9">
    <location>
        <position position="11"/>
    </location>
</feature>
<comment type="catalytic activity">
    <reaction evidence="8 9">
        <text>5-[(5-phospho-1-deoxy-D-ribulos-1-ylimino)methylamino]-1-(5-phospho-beta-D-ribosyl)imidazole-4-carboxamide + L-glutamine = D-erythro-1-(imidazol-4-yl)glycerol 3-phosphate + 5-amino-1-(5-phospho-beta-D-ribosyl)imidazole-4-carboxamide + L-glutamate + H(+)</text>
        <dbReference type="Rhea" id="RHEA:24793"/>
        <dbReference type="ChEBI" id="CHEBI:15378"/>
        <dbReference type="ChEBI" id="CHEBI:29985"/>
        <dbReference type="ChEBI" id="CHEBI:58278"/>
        <dbReference type="ChEBI" id="CHEBI:58359"/>
        <dbReference type="ChEBI" id="CHEBI:58475"/>
        <dbReference type="ChEBI" id="CHEBI:58525"/>
        <dbReference type="EC" id="4.3.2.10"/>
    </reaction>
</comment>
<comment type="caution">
    <text evidence="11">The sequence shown here is derived from an EMBL/GenBank/DDBJ whole genome shotgun (WGS) entry which is preliminary data.</text>
</comment>
<protein>
    <recommendedName>
        <fullName evidence="9">Imidazole glycerol phosphate synthase subunit HisF</fullName>
        <ecNumber evidence="9">4.3.2.10</ecNumber>
    </recommendedName>
    <alternativeName>
        <fullName evidence="9">IGP synthase cyclase subunit</fullName>
    </alternativeName>
    <alternativeName>
        <fullName evidence="9">IGP synthase subunit HisF</fullName>
    </alternativeName>
    <alternativeName>
        <fullName evidence="9">ImGP synthase subunit HisF</fullName>
        <shortName evidence="9">IGPS subunit HisF</shortName>
    </alternativeName>
</protein>
<gene>
    <name evidence="9 11" type="primary">hisF</name>
    <name evidence="11" type="ORF">PZE19_16090</name>
</gene>
<dbReference type="HAMAP" id="MF_01013">
    <property type="entry name" value="HisF"/>
    <property type="match status" value="1"/>
</dbReference>
<dbReference type="InterPro" id="IPR050064">
    <property type="entry name" value="IGPS_HisA/HisF"/>
</dbReference>
<dbReference type="EMBL" id="JARRAG010000002">
    <property type="protein sequence ID" value="MDG3005311.1"/>
    <property type="molecule type" value="Genomic_DNA"/>
</dbReference>
<organism evidence="11 12">
    <name type="scientific">Paludisphaera mucosa</name>
    <dbReference type="NCBI Taxonomy" id="3030827"/>
    <lineage>
        <taxon>Bacteria</taxon>
        <taxon>Pseudomonadati</taxon>
        <taxon>Planctomycetota</taxon>
        <taxon>Planctomycetia</taxon>
        <taxon>Isosphaerales</taxon>
        <taxon>Isosphaeraceae</taxon>
        <taxon>Paludisphaera</taxon>
    </lineage>
</organism>
<dbReference type="CDD" id="cd04731">
    <property type="entry name" value="HisF"/>
    <property type="match status" value="1"/>
</dbReference>
<name>A0ABT6FCJ6_9BACT</name>
<evidence type="ECO:0000256" key="6">
    <source>
        <dbReference type="ARBA" id="ARBA00023239"/>
    </source>
</evidence>
<comment type="similarity">
    <text evidence="2 9 10">Belongs to the HisA/HisF family.</text>
</comment>
<dbReference type="SUPFAM" id="SSF51366">
    <property type="entry name" value="Ribulose-phoshate binding barrel"/>
    <property type="match status" value="1"/>
</dbReference>
<keyword evidence="5 9" id="KW-0368">Histidine biosynthesis</keyword>
<dbReference type="PANTHER" id="PTHR21235:SF2">
    <property type="entry name" value="IMIDAZOLE GLYCEROL PHOSPHATE SYNTHASE HISHF"/>
    <property type="match status" value="1"/>
</dbReference>
<comment type="subcellular location">
    <subcellularLocation>
        <location evidence="9">Cytoplasm</location>
    </subcellularLocation>
</comment>
<dbReference type="NCBIfam" id="TIGR00735">
    <property type="entry name" value="hisF"/>
    <property type="match status" value="1"/>
</dbReference>
<keyword evidence="12" id="KW-1185">Reference proteome</keyword>
<evidence type="ECO:0000256" key="10">
    <source>
        <dbReference type="RuleBase" id="RU003657"/>
    </source>
</evidence>
<evidence type="ECO:0000256" key="2">
    <source>
        <dbReference type="ARBA" id="ARBA00009667"/>
    </source>
</evidence>
<comment type="function">
    <text evidence="7 9">IGPS catalyzes the conversion of PRFAR and glutamine to IGP, AICAR and glutamate. The HisF subunit catalyzes the cyclization activity that produces IGP and AICAR from PRFAR using the ammonia provided by the HisH subunit.</text>
</comment>
<dbReference type="Pfam" id="PF00977">
    <property type="entry name" value="His_biosynth"/>
    <property type="match status" value="1"/>
</dbReference>
<dbReference type="PANTHER" id="PTHR21235">
    <property type="entry name" value="IMIDAZOLE GLYCEROL PHOSPHATE SYNTHASE SUBUNIT HISF/H IGP SYNTHASE SUBUNIT HISF/H"/>
    <property type="match status" value="1"/>
</dbReference>
<keyword evidence="4 9" id="KW-0028">Amino-acid biosynthesis</keyword>
<proteinExistence type="inferred from homology"/>
<dbReference type="GO" id="GO:0016829">
    <property type="term" value="F:lyase activity"/>
    <property type="evidence" value="ECO:0007669"/>
    <property type="project" value="UniProtKB-KW"/>
</dbReference>
<feature type="active site" evidence="9">
    <location>
        <position position="130"/>
    </location>
</feature>
<dbReference type="Gene3D" id="3.20.20.70">
    <property type="entry name" value="Aldolase class I"/>
    <property type="match status" value="1"/>
</dbReference>
<evidence type="ECO:0000256" key="7">
    <source>
        <dbReference type="ARBA" id="ARBA00025475"/>
    </source>
</evidence>
<comment type="subunit">
    <text evidence="3 9">Heterodimer of HisH and HisF.</text>
</comment>